<dbReference type="PANTHER" id="PTHR11943:SF1">
    <property type="entry name" value="GALACTOSE-1-PHOSPHATE URIDYLYLTRANSFERASE"/>
    <property type="match status" value="1"/>
</dbReference>
<keyword evidence="20" id="KW-1185">Reference proteome</keyword>
<dbReference type="NCBIfam" id="TIGR00209">
    <property type="entry name" value="galT_1"/>
    <property type="match status" value="1"/>
</dbReference>
<feature type="binding site" evidence="15">
    <location>
        <position position="181"/>
    </location>
    <ligand>
        <name>Fe cation</name>
        <dbReference type="ChEBI" id="CHEBI:24875"/>
    </ligand>
</feature>
<evidence type="ECO:0000256" key="15">
    <source>
        <dbReference type="PIRSR" id="PIRSR000808-4"/>
    </source>
</evidence>
<dbReference type="STRING" id="690879.TSACC_21455"/>
<name>A0A146G635_TERSA</name>
<dbReference type="InParanoid" id="A0A146G635"/>
<evidence type="ECO:0000259" key="17">
    <source>
        <dbReference type="Pfam" id="PF01087"/>
    </source>
</evidence>
<dbReference type="NCBIfam" id="NF008724">
    <property type="entry name" value="PRK11720.1"/>
    <property type="match status" value="1"/>
</dbReference>
<dbReference type="PROSITE" id="PS00117">
    <property type="entry name" value="GAL_P_UDP_TRANSF_I"/>
    <property type="match status" value="1"/>
</dbReference>
<feature type="binding site" evidence="15">
    <location>
        <position position="295"/>
    </location>
    <ligand>
        <name>Fe cation</name>
        <dbReference type="ChEBI" id="CHEBI:24875"/>
    </ligand>
</feature>
<feature type="binding site" evidence="14">
    <location>
        <position position="50"/>
    </location>
    <ligand>
        <name>Zn(2+)</name>
        <dbReference type="ChEBI" id="CHEBI:29105"/>
    </ligand>
</feature>
<dbReference type="PIRSF" id="PIRSF000808">
    <property type="entry name" value="GalT"/>
    <property type="match status" value="1"/>
</dbReference>
<comment type="caution">
    <text evidence="19">The sequence shown here is derived from an EMBL/GenBank/DDBJ whole genome shotgun (WGS) entry which is preliminary data.</text>
</comment>
<evidence type="ECO:0000256" key="6">
    <source>
        <dbReference type="ARBA" id="ARBA00022679"/>
    </source>
</evidence>
<evidence type="ECO:0000256" key="16">
    <source>
        <dbReference type="RuleBase" id="RU000506"/>
    </source>
</evidence>
<dbReference type="InterPro" id="IPR005850">
    <property type="entry name" value="GalP_Utransf_C"/>
</dbReference>
<dbReference type="FunFam" id="3.30.428.10:FF:000001">
    <property type="entry name" value="Galactose-1-phosphate uridylyltransferase"/>
    <property type="match status" value="1"/>
</dbReference>
<evidence type="ECO:0000313" key="19">
    <source>
        <dbReference type="EMBL" id="GAT33050.1"/>
    </source>
</evidence>
<evidence type="ECO:0000256" key="9">
    <source>
        <dbReference type="ARBA" id="ARBA00022833"/>
    </source>
</evidence>
<comment type="pathway">
    <text evidence="2 16">Carbohydrate metabolism; galactose metabolism.</text>
</comment>
<evidence type="ECO:0000256" key="10">
    <source>
        <dbReference type="ARBA" id="ARBA00023144"/>
    </source>
</evidence>
<sequence>MKALSSAPHRRLNALTGEWVLVSPHRTQRPWLGQKEAGSNEKPPTHDEKCYLCPGNARMGGERNPDYVGPFVFNNDFSALLPQQTGSSASPGEGLFRYEEVAGECRVICFSPRHDLTLPDLSLQEIRQVIDTWAGQTEELGRKYRWVQIFENKGAIMGCSNPHPHGQVWASSFIPNEPAKEDVQQRRYYEREGRTLLSDYAEREMVDRERIVVENADWLAVVPYWAVWPFETLLLPKVPVRRLPDLDEARRLSLAKILKAMLSGYDQLFETSFPYSMGWHGAPYGDEPGEHWHVHAHFYPPLLRSASVKKFMVGYELLAEAQRDLAAETAAARLREACGS</sequence>
<dbReference type="Pfam" id="PF02744">
    <property type="entry name" value="GalP_UDP_tr_C"/>
    <property type="match status" value="1"/>
</dbReference>
<dbReference type="GO" id="GO:0005737">
    <property type="term" value="C:cytoplasm"/>
    <property type="evidence" value="ECO:0007669"/>
    <property type="project" value="TreeGrafter"/>
</dbReference>
<dbReference type="InterPro" id="IPR036265">
    <property type="entry name" value="HIT-like_sf"/>
</dbReference>
<keyword evidence="6 16" id="KW-0808">Transferase</keyword>
<dbReference type="RefSeq" id="WP_075078830.1">
    <property type="nucleotide sequence ID" value="NZ_BDCO01000002.1"/>
</dbReference>
<evidence type="ECO:0000256" key="12">
    <source>
        <dbReference type="NCBIfam" id="TIGR00209"/>
    </source>
</evidence>
<comment type="cofactor">
    <cofactor evidence="14">
        <name>Zn(2+)</name>
        <dbReference type="ChEBI" id="CHEBI:29105"/>
    </cofactor>
    <text evidence="14">Binds 1 zinc ion per subunit.</text>
</comment>
<dbReference type="CDD" id="cd00608">
    <property type="entry name" value="GalT"/>
    <property type="match status" value="1"/>
</dbReference>
<comment type="catalytic activity">
    <reaction evidence="1 16">
        <text>alpha-D-galactose 1-phosphate + UDP-alpha-D-glucose = alpha-D-glucose 1-phosphate + UDP-alpha-D-galactose</text>
        <dbReference type="Rhea" id="RHEA:13989"/>
        <dbReference type="ChEBI" id="CHEBI:58336"/>
        <dbReference type="ChEBI" id="CHEBI:58601"/>
        <dbReference type="ChEBI" id="CHEBI:58885"/>
        <dbReference type="ChEBI" id="CHEBI:66914"/>
        <dbReference type="EC" id="2.7.7.12"/>
    </reaction>
</comment>
<organism evidence="19 20">
    <name type="scientific">Terrimicrobium sacchariphilum</name>
    <dbReference type="NCBI Taxonomy" id="690879"/>
    <lineage>
        <taxon>Bacteria</taxon>
        <taxon>Pseudomonadati</taxon>
        <taxon>Verrucomicrobiota</taxon>
        <taxon>Terrimicrobiia</taxon>
        <taxon>Terrimicrobiales</taxon>
        <taxon>Terrimicrobiaceae</taxon>
        <taxon>Terrimicrobium</taxon>
    </lineage>
</organism>
<evidence type="ECO:0000313" key="20">
    <source>
        <dbReference type="Proteomes" id="UP000076023"/>
    </source>
</evidence>
<comment type="similarity">
    <text evidence="3 16">Belongs to the galactose-1-phosphate uridylyltransferase type 1 family.</text>
</comment>
<dbReference type="UniPathway" id="UPA00214"/>
<evidence type="ECO:0000256" key="4">
    <source>
        <dbReference type="ARBA" id="ARBA00012384"/>
    </source>
</evidence>
<feature type="domain" description="Galactose-1-phosphate uridyl transferase N-terminal" evidence="17">
    <location>
        <begin position="7"/>
        <end position="175"/>
    </location>
</feature>
<evidence type="ECO:0000256" key="11">
    <source>
        <dbReference type="ARBA" id="ARBA00023277"/>
    </source>
</evidence>
<keyword evidence="9 14" id="KW-0862">Zinc</keyword>
<feature type="binding site" evidence="15">
    <location>
        <position position="297"/>
    </location>
    <ligand>
        <name>Fe cation</name>
        <dbReference type="ChEBI" id="CHEBI:24875"/>
    </ligand>
</feature>
<feature type="binding site" evidence="14">
    <location>
        <position position="163"/>
    </location>
    <ligand>
        <name>Zn(2+)</name>
        <dbReference type="ChEBI" id="CHEBI:29105"/>
    </ligand>
</feature>
<dbReference type="EMBL" id="BDCO01000002">
    <property type="protein sequence ID" value="GAT33050.1"/>
    <property type="molecule type" value="Genomic_DNA"/>
</dbReference>
<dbReference type="GO" id="GO:0033499">
    <property type="term" value="P:galactose catabolic process via UDP-galactose, Leloir pathway"/>
    <property type="evidence" value="ECO:0007669"/>
    <property type="project" value="TreeGrafter"/>
</dbReference>
<evidence type="ECO:0000256" key="14">
    <source>
        <dbReference type="PIRSR" id="PIRSR000808-3"/>
    </source>
</evidence>
<dbReference type="OrthoDB" id="9769064at2"/>
<evidence type="ECO:0000256" key="2">
    <source>
        <dbReference type="ARBA" id="ARBA00004947"/>
    </source>
</evidence>
<evidence type="ECO:0000256" key="13">
    <source>
        <dbReference type="PIRSR" id="PIRSR000808-1"/>
    </source>
</evidence>
<feature type="domain" description="Galactose-1-phosphate uridyl transferase C-terminal" evidence="18">
    <location>
        <begin position="183"/>
        <end position="336"/>
    </location>
</feature>
<evidence type="ECO:0000256" key="3">
    <source>
        <dbReference type="ARBA" id="ARBA00010951"/>
    </source>
</evidence>
<dbReference type="SUPFAM" id="SSF54197">
    <property type="entry name" value="HIT-like"/>
    <property type="match status" value="2"/>
</dbReference>
<gene>
    <name evidence="19" type="ORF">TSACC_21455</name>
</gene>
<feature type="binding site" evidence="14">
    <location>
        <position position="114"/>
    </location>
    <ligand>
        <name>Zn(2+)</name>
        <dbReference type="ChEBI" id="CHEBI:29105"/>
    </ligand>
</feature>
<dbReference type="InterPro" id="IPR019779">
    <property type="entry name" value="GalP_UDPtransf1_His-AS"/>
</dbReference>
<dbReference type="FunFam" id="3.30.428.10:FF:000002">
    <property type="entry name" value="Galactose-1-phosphate uridylyltransferase"/>
    <property type="match status" value="1"/>
</dbReference>
<reference evidence="20" key="1">
    <citation type="journal article" date="2017" name="Genome Announc.">
        <title>Draft Genome Sequence of Terrimicrobium sacchariphilum NM-5T, a Facultative Anaerobic Soil Bacterium of the Class Spartobacteria.</title>
        <authorList>
            <person name="Qiu Y.L."/>
            <person name="Tourlousse D.M."/>
            <person name="Matsuura N."/>
            <person name="Ohashi A."/>
            <person name="Sekiguchi Y."/>
        </authorList>
    </citation>
    <scope>NUCLEOTIDE SEQUENCE [LARGE SCALE GENOMIC DNA]</scope>
    <source>
        <strain evidence="20">NM-5</strain>
    </source>
</reference>
<dbReference type="InterPro" id="IPR005849">
    <property type="entry name" value="GalP_Utransf_N"/>
</dbReference>
<dbReference type="FunCoup" id="A0A146G635">
    <property type="interactions" value="376"/>
</dbReference>
<dbReference type="Pfam" id="PF01087">
    <property type="entry name" value="GalP_UDP_transf"/>
    <property type="match status" value="1"/>
</dbReference>
<evidence type="ECO:0000256" key="1">
    <source>
        <dbReference type="ARBA" id="ARBA00001107"/>
    </source>
</evidence>
<protein>
    <recommendedName>
        <fullName evidence="5 12">Galactose-1-phosphate uridylyltransferase</fullName>
        <ecNumber evidence="4 12">2.7.7.12</ecNumber>
    </recommendedName>
</protein>
<dbReference type="PANTHER" id="PTHR11943">
    <property type="entry name" value="GALACTOSE-1-PHOSPHATE URIDYLYLTRANSFERASE"/>
    <property type="match status" value="1"/>
</dbReference>
<feature type="active site" description="Tele-UMP-histidine intermediate" evidence="13">
    <location>
        <position position="165"/>
    </location>
</feature>
<evidence type="ECO:0000256" key="5">
    <source>
        <dbReference type="ARBA" id="ARBA00016340"/>
    </source>
</evidence>
<accession>A0A146G635</accession>
<dbReference type="Proteomes" id="UP000076023">
    <property type="component" value="Unassembled WGS sequence"/>
</dbReference>
<evidence type="ECO:0000256" key="8">
    <source>
        <dbReference type="ARBA" id="ARBA00022723"/>
    </source>
</evidence>
<keyword evidence="11 16" id="KW-0119">Carbohydrate metabolism</keyword>
<evidence type="ECO:0000259" key="18">
    <source>
        <dbReference type="Pfam" id="PF02744"/>
    </source>
</evidence>
<keyword evidence="15" id="KW-0408">Iron</keyword>
<dbReference type="GO" id="GO:0008270">
    <property type="term" value="F:zinc ion binding"/>
    <property type="evidence" value="ECO:0007669"/>
    <property type="project" value="InterPro"/>
</dbReference>
<feature type="binding site" evidence="15">
    <location>
        <position position="280"/>
    </location>
    <ligand>
        <name>Fe cation</name>
        <dbReference type="ChEBI" id="CHEBI:24875"/>
    </ligand>
</feature>
<evidence type="ECO:0000256" key="7">
    <source>
        <dbReference type="ARBA" id="ARBA00022695"/>
    </source>
</evidence>
<dbReference type="AlphaFoldDB" id="A0A146G635"/>
<dbReference type="Gene3D" id="3.30.428.10">
    <property type="entry name" value="HIT-like"/>
    <property type="match status" value="2"/>
</dbReference>
<feature type="binding site" evidence="14">
    <location>
        <position position="53"/>
    </location>
    <ligand>
        <name>Zn(2+)</name>
        <dbReference type="ChEBI" id="CHEBI:29105"/>
    </ligand>
</feature>
<proteinExistence type="inferred from homology"/>
<keyword evidence="8 14" id="KW-0479">Metal-binding</keyword>
<dbReference type="GO" id="GO:0008108">
    <property type="term" value="F:UDP-glucose:hexose-1-phosphate uridylyltransferase activity"/>
    <property type="evidence" value="ECO:0007669"/>
    <property type="project" value="UniProtKB-UniRule"/>
</dbReference>
<dbReference type="InterPro" id="IPR001937">
    <property type="entry name" value="GalP_UDPtransf1"/>
</dbReference>
<dbReference type="EC" id="2.7.7.12" evidence="4 12"/>
<keyword evidence="7 16" id="KW-0548">Nucleotidyltransferase</keyword>
<keyword evidence="10 16" id="KW-0299">Galactose metabolism</keyword>
<comment type="cofactor">
    <cofactor evidence="15">
        <name>Fe cation</name>
        <dbReference type="ChEBI" id="CHEBI:24875"/>
    </cofactor>
    <text evidence="15">Binds 1 Fe cation per subunit.</text>
</comment>